<organism evidence="3 4">
    <name type="scientific">Branchiostoma floridae</name>
    <name type="common">Florida lancelet</name>
    <name type="synonym">Amphioxus</name>
    <dbReference type="NCBI Taxonomy" id="7739"/>
    <lineage>
        <taxon>Eukaryota</taxon>
        <taxon>Metazoa</taxon>
        <taxon>Chordata</taxon>
        <taxon>Cephalochordata</taxon>
        <taxon>Leptocardii</taxon>
        <taxon>Amphioxiformes</taxon>
        <taxon>Branchiostomatidae</taxon>
        <taxon>Branchiostoma</taxon>
    </lineage>
</organism>
<dbReference type="Proteomes" id="UP000001554">
    <property type="component" value="Chromosome 12"/>
</dbReference>
<evidence type="ECO:0000256" key="1">
    <source>
        <dbReference type="ARBA" id="ARBA00023157"/>
    </source>
</evidence>
<proteinExistence type="predicted"/>
<keyword evidence="1" id="KW-1015">Disulfide bond</keyword>
<dbReference type="CDD" id="cd00037">
    <property type="entry name" value="CLECT"/>
    <property type="match status" value="1"/>
</dbReference>
<evidence type="ECO:0000259" key="2">
    <source>
        <dbReference type="PROSITE" id="PS50041"/>
    </source>
</evidence>
<dbReference type="SMART" id="SM00034">
    <property type="entry name" value="CLECT"/>
    <property type="match status" value="1"/>
</dbReference>
<dbReference type="Gene3D" id="3.10.100.10">
    <property type="entry name" value="Mannose-Binding Protein A, subunit A"/>
    <property type="match status" value="1"/>
</dbReference>
<dbReference type="PANTHER" id="PTHR22801">
    <property type="entry name" value="LITHOSTATHINE"/>
    <property type="match status" value="1"/>
</dbReference>
<dbReference type="PROSITE" id="PS50041">
    <property type="entry name" value="C_TYPE_LECTIN_2"/>
    <property type="match status" value="1"/>
</dbReference>
<evidence type="ECO:0000313" key="4">
    <source>
        <dbReference type="RefSeq" id="XP_035692282.1"/>
    </source>
</evidence>
<dbReference type="OrthoDB" id="441660at2759"/>
<dbReference type="InterPro" id="IPR050801">
    <property type="entry name" value="Ca-Dep_Lectins_ImmuneDev"/>
</dbReference>
<reference evidence="3" key="1">
    <citation type="journal article" date="2020" name="Nat. Ecol. Evol.">
        <title>Deeply conserved synteny resolves early events in vertebrate evolution.</title>
        <authorList>
            <person name="Simakov O."/>
            <person name="Marletaz F."/>
            <person name="Yue J.X."/>
            <person name="O'Connell B."/>
            <person name="Jenkins J."/>
            <person name="Brandt A."/>
            <person name="Calef R."/>
            <person name="Tung C.H."/>
            <person name="Huang T.K."/>
            <person name="Schmutz J."/>
            <person name="Satoh N."/>
            <person name="Yu J.K."/>
            <person name="Putnam N.H."/>
            <person name="Green R.E."/>
            <person name="Rokhsar D.S."/>
        </authorList>
    </citation>
    <scope>NUCLEOTIDE SEQUENCE [LARGE SCALE GENOMIC DNA]</scope>
    <source>
        <strain evidence="3">S238N-H82</strain>
    </source>
</reference>
<dbReference type="RefSeq" id="XP_035692282.1">
    <property type="nucleotide sequence ID" value="XM_035836389.1"/>
</dbReference>
<dbReference type="KEGG" id="bfo:118426844"/>
<dbReference type="Pfam" id="PF00059">
    <property type="entry name" value="Lectin_C"/>
    <property type="match status" value="1"/>
</dbReference>
<gene>
    <name evidence="4" type="primary">LOC118426844</name>
</gene>
<evidence type="ECO:0000313" key="3">
    <source>
        <dbReference type="Proteomes" id="UP000001554"/>
    </source>
</evidence>
<dbReference type="InterPro" id="IPR016187">
    <property type="entry name" value="CTDL_fold"/>
</dbReference>
<dbReference type="GeneID" id="118426844"/>
<dbReference type="PANTHER" id="PTHR22801:SF63">
    <property type="entry name" value="C-TYPE LECTIN DOMAIN-CONTAINING PROTEIN"/>
    <property type="match status" value="1"/>
</dbReference>
<dbReference type="InterPro" id="IPR016186">
    <property type="entry name" value="C-type_lectin-like/link_sf"/>
</dbReference>
<sequence>MYLRIICMRGYFILREPEAKQTQQQCSTCPVGYTPFAEVCYKVFTEKKTYTDAQTHCTNEGGHLAMPKDKATNDLLDSLTSQASTEVMTYYFGLTFVKEKNAFKWNDGSDLVGFVDWMLGEPNNHLGGDTSCGAFCLGSWCDVPCSSLWGFVCQISAVDVATQVDTPGLCVALFQTHTEFRCQS</sequence>
<dbReference type="InterPro" id="IPR001304">
    <property type="entry name" value="C-type_lectin-like"/>
</dbReference>
<feature type="domain" description="C-type lectin" evidence="2">
    <location>
        <begin position="36"/>
        <end position="154"/>
    </location>
</feature>
<dbReference type="OMA" id="CHISSMF"/>
<dbReference type="InterPro" id="IPR018378">
    <property type="entry name" value="C-type_lectin_CS"/>
</dbReference>
<dbReference type="SUPFAM" id="SSF56436">
    <property type="entry name" value="C-type lectin-like"/>
    <property type="match status" value="1"/>
</dbReference>
<dbReference type="AlphaFoldDB" id="A0A9J7N3Z8"/>
<accession>A0A9J7N3Z8</accession>
<name>A0A9J7N3Z8_BRAFL</name>
<protein>
    <submittedName>
        <fullName evidence="4">Collectin-10-like isoform X1</fullName>
    </submittedName>
</protein>
<reference evidence="4" key="2">
    <citation type="submission" date="2025-08" db="UniProtKB">
        <authorList>
            <consortium name="RefSeq"/>
        </authorList>
    </citation>
    <scope>IDENTIFICATION</scope>
    <source>
        <strain evidence="4">S238N-H82</strain>
        <tissue evidence="4">Testes</tissue>
    </source>
</reference>
<keyword evidence="3" id="KW-1185">Reference proteome</keyword>
<dbReference type="PROSITE" id="PS00615">
    <property type="entry name" value="C_TYPE_LECTIN_1"/>
    <property type="match status" value="1"/>
</dbReference>